<gene>
    <name evidence="6" type="ORF">GCM10010439_25670</name>
</gene>
<evidence type="ECO:0000256" key="1">
    <source>
        <dbReference type="ARBA" id="ARBA00023015"/>
    </source>
</evidence>
<organism evidence="6 7">
    <name type="scientific">Actinocorallia aurantiaca</name>
    <dbReference type="NCBI Taxonomy" id="46204"/>
    <lineage>
        <taxon>Bacteria</taxon>
        <taxon>Bacillati</taxon>
        <taxon>Actinomycetota</taxon>
        <taxon>Actinomycetes</taxon>
        <taxon>Streptosporangiales</taxon>
        <taxon>Thermomonosporaceae</taxon>
        <taxon>Actinocorallia</taxon>
    </lineage>
</organism>
<accession>A0ABP6GKW0</accession>
<dbReference type="RefSeq" id="WP_344450554.1">
    <property type="nucleotide sequence ID" value="NZ_BAAATZ010000009.1"/>
</dbReference>
<name>A0ABP6GKW0_9ACTN</name>
<evidence type="ECO:0000256" key="4">
    <source>
        <dbReference type="PROSITE-ProRule" id="PRU00335"/>
    </source>
</evidence>
<evidence type="ECO:0000256" key="2">
    <source>
        <dbReference type="ARBA" id="ARBA00023125"/>
    </source>
</evidence>
<dbReference type="Proteomes" id="UP001501842">
    <property type="component" value="Unassembled WGS sequence"/>
</dbReference>
<dbReference type="Pfam" id="PF00440">
    <property type="entry name" value="TetR_N"/>
    <property type="match status" value="1"/>
</dbReference>
<keyword evidence="3" id="KW-0804">Transcription</keyword>
<sequence>MTDSSAASAASPPSRARVGAQWARADATRQSLLTAAREVFAERGYEAAGIAEIVERSGISVGSLYHHYGGKAGLYLALWEDYTAEQERRATRAVKRARAEGVGDPIALFILGARAFLEVCWEQRHTSRLFSGGEGPAGFGLMRRRRVRQWIQQNTKLLGERESRMLALILTTVMGEAGREVAVAETDDEAAALVDEVAEILGRLAR</sequence>
<dbReference type="SUPFAM" id="SSF46689">
    <property type="entry name" value="Homeodomain-like"/>
    <property type="match status" value="1"/>
</dbReference>
<dbReference type="PANTHER" id="PTHR30055">
    <property type="entry name" value="HTH-TYPE TRANSCRIPTIONAL REGULATOR RUTR"/>
    <property type="match status" value="1"/>
</dbReference>
<proteinExistence type="predicted"/>
<dbReference type="PANTHER" id="PTHR30055:SF234">
    <property type="entry name" value="HTH-TYPE TRANSCRIPTIONAL REGULATOR BETI"/>
    <property type="match status" value="1"/>
</dbReference>
<keyword evidence="2 4" id="KW-0238">DNA-binding</keyword>
<reference evidence="7" key="1">
    <citation type="journal article" date="2019" name="Int. J. Syst. Evol. Microbiol.">
        <title>The Global Catalogue of Microorganisms (GCM) 10K type strain sequencing project: providing services to taxonomists for standard genome sequencing and annotation.</title>
        <authorList>
            <consortium name="The Broad Institute Genomics Platform"/>
            <consortium name="The Broad Institute Genome Sequencing Center for Infectious Disease"/>
            <person name="Wu L."/>
            <person name="Ma J."/>
        </authorList>
    </citation>
    <scope>NUCLEOTIDE SEQUENCE [LARGE SCALE GENOMIC DNA]</scope>
    <source>
        <strain evidence="7">JCM 8201</strain>
    </source>
</reference>
<keyword evidence="1" id="KW-0805">Transcription regulation</keyword>
<dbReference type="EMBL" id="BAAATZ010000009">
    <property type="protein sequence ID" value="GAA2725527.1"/>
    <property type="molecule type" value="Genomic_DNA"/>
</dbReference>
<dbReference type="PROSITE" id="PS50977">
    <property type="entry name" value="HTH_TETR_2"/>
    <property type="match status" value="1"/>
</dbReference>
<feature type="domain" description="HTH tetR-type" evidence="5">
    <location>
        <begin position="26"/>
        <end position="86"/>
    </location>
</feature>
<feature type="DNA-binding region" description="H-T-H motif" evidence="4">
    <location>
        <begin position="49"/>
        <end position="68"/>
    </location>
</feature>
<evidence type="ECO:0000256" key="3">
    <source>
        <dbReference type="ARBA" id="ARBA00023163"/>
    </source>
</evidence>
<evidence type="ECO:0000259" key="5">
    <source>
        <dbReference type="PROSITE" id="PS50977"/>
    </source>
</evidence>
<dbReference type="InterPro" id="IPR050109">
    <property type="entry name" value="HTH-type_TetR-like_transc_reg"/>
</dbReference>
<dbReference type="Gene3D" id="1.10.357.10">
    <property type="entry name" value="Tetracycline Repressor, domain 2"/>
    <property type="match status" value="1"/>
</dbReference>
<dbReference type="InterPro" id="IPR009057">
    <property type="entry name" value="Homeodomain-like_sf"/>
</dbReference>
<evidence type="ECO:0000313" key="7">
    <source>
        <dbReference type="Proteomes" id="UP001501842"/>
    </source>
</evidence>
<dbReference type="InterPro" id="IPR001647">
    <property type="entry name" value="HTH_TetR"/>
</dbReference>
<protein>
    <recommendedName>
        <fullName evidence="5">HTH tetR-type domain-containing protein</fullName>
    </recommendedName>
</protein>
<comment type="caution">
    <text evidence="6">The sequence shown here is derived from an EMBL/GenBank/DDBJ whole genome shotgun (WGS) entry which is preliminary data.</text>
</comment>
<keyword evidence="7" id="KW-1185">Reference proteome</keyword>
<dbReference type="PRINTS" id="PR00455">
    <property type="entry name" value="HTHTETR"/>
</dbReference>
<evidence type="ECO:0000313" key="6">
    <source>
        <dbReference type="EMBL" id="GAA2725527.1"/>
    </source>
</evidence>